<evidence type="ECO:0008006" key="3">
    <source>
        <dbReference type="Google" id="ProtNLM"/>
    </source>
</evidence>
<proteinExistence type="predicted"/>
<accession>A0A1I1A6Z1</accession>
<dbReference type="AlphaFoldDB" id="A0A1I1A6Z1"/>
<dbReference type="Proteomes" id="UP000198619">
    <property type="component" value="Unassembled WGS sequence"/>
</dbReference>
<dbReference type="InterPro" id="IPR009296">
    <property type="entry name" value="DUF951"/>
</dbReference>
<evidence type="ECO:0000313" key="2">
    <source>
        <dbReference type="Proteomes" id="UP000198619"/>
    </source>
</evidence>
<name>A0A1I1A6Z1_9CLOT</name>
<protein>
    <recommendedName>
        <fullName evidence="3">DUF951 domain-containing protein</fullName>
    </recommendedName>
</protein>
<keyword evidence="2" id="KW-1185">Reference proteome</keyword>
<dbReference type="PANTHER" id="PTHR38455">
    <property type="entry name" value="HYPOTHETICAL CYTOSOLIC PROTEIN"/>
    <property type="match status" value="1"/>
</dbReference>
<dbReference type="PANTHER" id="PTHR38455:SF1">
    <property type="entry name" value="DUF951 DOMAIN-CONTAINING PROTEIN"/>
    <property type="match status" value="1"/>
</dbReference>
<sequence>MQVLKYHIQKEQFIICKKNNYYNLGKVGFNFMPKVFYLGDIVEMKKQHPCGSYQWEIIRLGADIKIKCVGCSRIVMISRSKFDKDVKKIIKQNIPEE</sequence>
<organism evidence="1 2">
    <name type="scientific">Clostridium frigidicarnis</name>
    <dbReference type="NCBI Taxonomy" id="84698"/>
    <lineage>
        <taxon>Bacteria</taxon>
        <taxon>Bacillati</taxon>
        <taxon>Bacillota</taxon>
        <taxon>Clostridia</taxon>
        <taxon>Eubacteriales</taxon>
        <taxon>Clostridiaceae</taxon>
        <taxon>Clostridium</taxon>
    </lineage>
</organism>
<reference evidence="1 2" key="1">
    <citation type="submission" date="2016-10" db="EMBL/GenBank/DDBJ databases">
        <authorList>
            <person name="de Groot N.N."/>
        </authorList>
    </citation>
    <scope>NUCLEOTIDE SEQUENCE [LARGE SCALE GENOMIC DNA]</scope>
    <source>
        <strain evidence="1 2">DSM 12271</strain>
    </source>
</reference>
<dbReference type="STRING" id="84698.SAMN04488528_102912"/>
<dbReference type="EMBL" id="FOKI01000029">
    <property type="protein sequence ID" value="SFB32183.1"/>
    <property type="molecule type" value="Genomic_DNA"/>
</dbReference>
<evidence type="ECO:0000313" key="1">
    <source>
        <dbReference type="EMBL" id="SFB32183.1"/>
    </source>
</evidence>
<gene>
    <name evidence="1" type="ORF">SAMN04488528_102912</name>
</gene>
<dbReference type="Pfam" id="PF06107">
    <property type="entry name" value="DUF951"/>
    <property type="match status" value="1"/>
</dbReference>